<dbReference type="CDD" id="cd06223">
    <property type="entry name" value="PRTases_typeI"/>
    <property type="match status" value="1"/>
</dbReference>
<organism evidence="10 11">
    <name type="scientific">Tetraparma gracilis</name>
    <dbReference type="NCBI Taxonomy" id="2962635"/>
    <lineage>
        <taxon>Eukaryota</taxon>
        <taxon>Sar</taxon>
        <taxon>Stramenopiles</taxon>
        <taxon>Ochrophyta</taxon>
        <taxon>Bolidophyceae</taxon>
        <taxon>Parmales</taxon>
        <taxon>Triparmaceae</taxon>
        <taxon>Tetraparma</taxon>
    </lineage>
</organism>
<dbReference type="Gene3D" id="3.40.50.2020">
    <property type="match status" value="1"/>
</dbReference>
<feature type="region of interest" description="Disordered" evidence="8">
    <location>
        <begin position="579"/>
        <end position="640"/>
    </location>
</feature>
<dbReference type="Pfam" id="PF13522">
    <property type="entry name" value="GATase_6"/>
    <property type="match status" value="1"/>
</dbReference>
<proteinExistence type="inferred from homology"/>
<gene>
    <name evidence="10" type="ORF">TeGR_g11416</name>
</gene>
<feature type="non-terminal residue" evidence="10">
    <location>
        <position position="1"/>
    </location>
</feature>
<evidence type="ECO:0000256" key="6">
    <source>
        <dbReference type="ARBA" id="ARBA00022755"/>
    </source>
</evidence>
<dbReference type="SUPFAM" id="SSF53271">
    <property type="entry name" value="PRTase-like"/>
    <property type="match status" value="1"/>
</dbReference>
<dbReference type="InterPro" id="IPR029055">
    <property type="entry name" value="Ntn_hydrolases_N"/>
</dbReference>
<keyword evidence="4" id="KW-0328">Glycosyltransferase</keyword>
<evidence type="ECO:0000256" key="4">
    <source>
        <dbReference type="ARBA" id="ARBA00022676"/>
    </source>
</evidence>
<evidence type="ECO:0000256" key="5">
    <source>
        <dbReference type="ARBA" id="ARBA00022679"/>
    </source>
</evidence>
<dbReference type="Gene3D" id="3.60.20.10">
    <property type="entry name" value="Glutamine Phosphoribosylpyrophosphate, subunit 1, domain 1"/>
    <property type="match status" value="1"/>
</dbReference>
<dbReference type="PANTHER" id="PTHR11907">
    <property type="entry name" value="AMIDOPHOSPHORIBOSYLTRANSFERASE"/>
    <property type="match status" value="1"/>
</dbReference>
<evidence type="ECO:0000259" key="9">
    <source>
        <dbReference type="PROSITE" id="PS51278"/>
    </source>
</evidence>
<dbReference type="InterPro" id="IPR005854">
    <property type="entry name" value="PurF"/>
</dbReference>
<evidence type="ECO:0000256" key="7">
    <source>
        <dbReference type="ARBA" id="ARBA00022962"/>
    </source>
</evidence>
<comment type="caution">
    <text evidence="10">The sequence shown here is derived from an EMBL/GenBank/DDBJ whole genome shotgun (WGS) entry which is preliminary data.</text>
</comment>
<dbReference type="Proteomes" id="UP001165060">
    <property type="component" value="Unassembled WGS sequence"/>
</dbReference>
<dbReference type="EMBL" id="BRYB01000106">
    <property type="protein sequence ID" value="GMI22860.1"/>
    <property type="molecule type" value="Genomic_DNA"/>
</dbReference>
<evidence type="ECO:0000313" key="11">
    <source>
        <dbReference type="Proteomes" id="UP001165060"/>
    </source>
</evidence>
<dbReference type="SUPFAM" id="SSF56235">
    <property type="entry name" value="N-terminal nucleophile aminohydrolases (Ntn hydrolases)"/>
    <property type="match status" value="1"/>
</dbReference>
<keyword evidence="6" id="KW-0658">Purine biosynthesis</keyword>
<evidence type="ECO:0000313" key="10">
    <source>
        <dbReference type="EMBL" id="GMI22860.1"/>
    </source>
</evidence>
<reference evidence="10 11" key="1">
    <citation type="journal article" date="2023" name="Commun. Biol.">
        <title>Genome analysis of Parmales, the sister group of diatoms, reveals the evolutionary specialization of diatoms from phago-mixotrophs to photoautotrophs.</title>
        <authorList>
            <person name="Ban H."/>
            <person name="Sato S."/>
            <person name="Yoshikawa S."/>
            <person name="Yamada K."/>
            <person name="Nakamura Y."/>
            <person name="Ichinomiya M."/>
            <person name="Sato N."/>
            <person name="Blanc-Mathieu R."/>
            <person name="Endo H."/>
            <person name="Kuwata A."/>
            <person name="Ogata H."/>
        </authorList>
    </citation>
    <scope>NUCLEOTIDE SEQUENCE [LARGE SCALE GENOMIC DNA]</scope>
</reference>
<dbReference type="HAMAP" id="MF_01931">
    <property type="entry name" value="PurF"/>
    <property type="match status" value="1"/>
</dbReference>
<feature type="domain" description="Glutamine amidotransferase type-2" evidence="9">
    <location>
        <begin position="67"/>
        <end position="323"/>
    </location>
</feature>
<dbReference type="InterPro" id="IPR029057">
    <property type="entry name" value="PRTase-like"/>
</dbReference>
<dbReference type="InterPro" id="IPR017932">
    <property type="entry name" value="GATase_2_dom"/>
</dbReference>
<comment type="pathway">
    <text evidence="1">Purine metabolism; IMP biosynthesis via de novo pathway; N(1)-(5-phospho-D-ribosyl)glycinamide from 5-phospho-alpha-D-ribose 1-diphosphate: step 1/2.</text>
</comment>
<dbReference type="InterPro" id="IPR035584">
    <property type="entry name" value="PurF_N"/>
</dbReference>
<dbReference type="PROSITE" id="PS51278">
    <property type="entry name" value="GATASE_TYPE_2"/>
    <property type="match status" value="1"/>
</dbReference>
<evidence type="ECO:0000256" key="2">
    <source>
        <dbReference type="ARBA" id="ARBA00010138"/>
    </source>
</evidence>
<sequence length="640" mass="70544">GARSINGRRVVRFRTYVGAAVGAFEQGMLGEGEVDEVVEACWRDMESDGIEEGQGDGRWEDVAEEMCGILGLLLADPSEHVNQMLFDGLTVLQHRGQDAAGICTADNKRLHLRKDNGLVKDVFQTNHMIDLRGNIGVGHVRYPTAGSSSCAEAQPLYTNYPFGISFVHNGNLTNTETLRDEVSGECLRHMNTDSDSELLLNLFAEELTKRKRLTGNFANDIFHSMEGVMRQCKGGYSGIYLINGVGIVGFRDPFGIRPIVFGSRPSNRSSVSFDSVPGTPKRMSDVNAGLDYCMSSESVAIDTLGFKLVRDIEPGECIFIGMDGNVHAKICHPQARLSPCIFEYVYFARPDSIMDGVSVYETRLNMGVKLSKQIKERYPEHDIDVVIPIPDTSRTSALQAAYVLGRPFREGFIKNRYIARTFIMPGQAARKKTVRLKLNTIKSEFAGKNVLLVDDSIVRGTTATEIVQMARDAGAKKVYFCSAAPPIRYPNIYGIDIPTQTELVAYERDEAQVAAKIGADWVVYQRMEDLEAAVIECMPEDSPKKLTNFDTSCFTGTYVTGEQLGDEYFTRLHELRNDSAQHGGGVTYNKDTQEPVLKPPPAQGRKQSNGGCEAMVNDTSVNKQSEGRGCEPIVNKDGAA</sequence>
<evidence type="ECO:0000256" key="8">
    <source>
        <dbReference type="SAM" id="MobiDB-lite"/>
    </source>
</evidence>
<evidence type="ECO:0000256" key="1">
    <source>
        <dbReference type="ARBA" id="ARBA00005209"/>
    </source>
</evidence>
<protein>
    <recommendedName>
        <fullName evidence="3">amidophosphoribosyltransferase</fullName>
        <ecNumber evidence="3">2.4.2.14</ecNumber>
    </recommendedName>
</protein>
<name>A0ABQ6MAS6_9STRA</name>
<dbReference type="CDD" id="cd00715">
    <property type="entry name" value="GPATase_N"/>
    <property type="match status" value="1"/>
</dbReference>
<keyword evidence="7" id="KW-0315">Glutamine amidotransferase</keyword>
<dbReference type="EC" id="2.4.2.14" evidence="3"/>
<dbReference type="NCBIfam" id="TIGR01134">
    <property type="entry name" value="purF"/>
    <property type="match status" value="1"/>
</dbReference>
<dbReference type="InterPro" id="IPR000836">
    <property type="entry name" value="PRTase_dom"/>
</dbReference>
<evidence type="ECO:0000256" key="3">
    <source>
        <dbReference type="ARBA" id="ARBA00011941"/>
    </source>
</evidence>
<keyword evidence="5" id="KW-0808">Transferase</keyword>
<accession>A0ABQ6MAS6</accession>
<keyword evidence="11" id="KW-1185">Reference proteome</keyword>
<comment type="similarity">
    <text evidence="2">In the C-terminal section; belongs to the purine/pyrimidine phosphoribosyltransferase family.</text>
</comment>